<dbReference type="InterPro" id="IPR014729">
    <property type="entry name" value="Rossmann-like_a/b/a_fold"/>
</dbReference>
<dbReference type="AlphaFoldDB" id="A0A6I3KRB7"/>
<evidence type="ECO:0000256" key="6">
    <source>
        <dbReference type="ARBA" id="ARBA00023014"/>
    </source>
</evidence>
<dbReference type="GO" id="GO:0070814">
    <property type="term" value="P:hydrogen sulfide biosynthetic process"/>
    <property type="evidence" value="ECO:0007669"/>
    <property type="project" value="UniProtKB-UniRule"/>
</dbReference>
<comment type="caution">
    <text evidence="16">The sequence shown here is derived from an EMBL/GenBank/DDBJ whole genome shotgun (WGS) entry which is preliminary data.</text>
</comment>
<feature type="binding site" evidence="14">
    <location>
        <position position="220"/>
    </location>
    <ligand>
        <name>[4Fe-4S] cluster</name>
        <dbReference type="ChEBI" id="CHEBI:49883"/>
    </ligand>
</feature>
<evidence type="ECO:0000256" key="1">
    <source>
        <dbReference type="ARBA" id="ARBA00009732"/>
    </source>
</evidence>
<dbReference type="GO" id="GO:0043866">
    <property type="term" value="F:adenylyl-sulfate reductase (thioredoxin) activity"/>
    <property type="evidence" value="ECO:0007669"/>
    <property type="project" value="UniProtKB-EC"/>
</dbReference>
<accession>A0A6I3KRB7</accession>
<dbReference type="GO" id="GO:0019379">
    <property type="term" value="P:sulfate assimilation, phosphoadenylyl sulfate reduction by phosphoadenylyl-sulfate reductase (thioredoxin)"/>
    <property type="evidence" value="ECO:0007669"/>
    <property type="project" value="UniProtKB-UniRule"/>
</dbReference>
<evidence type="ECO:0000256" key="10">
    <source>
        <dbReference type="ARBA" id="ARBA00029514"/>
    </source>
</evidence>
<evidence type="ECO:0000256" key="14">
    <source>
        <dbReference type="HAMAP-Rule" id="MF_00063"/>
    </source>
</evidence>
<dbReference type="RefSeq" id="WP_154740855.1">
    <property type="nucleotide sequence ID" value="NZ_WMBQ01000002.1"/>
</dbReference>
<evidence type="ECO:0000313" key="17">
    <source>
        <dbReference type="Proteomes" id="UP000440694"/>
    </source>
</evidence>
<evidence type="ECO:0000256" key="5">
    <source>
        <dbReference type="ARBA" id="ARBA00023004"/>
    </source>
</evidence>
<keyword evidence="2 14" id="KW-0963">Cytoplasm</keyword>
<comment type="pathway">
    <text evidence="8 14">Sulfur metabolism; hydrogen sulfide biosynthesis; sulfite from sulfate.</text>
</comment>
<comment type="function">
    <text evidence="7 14">Catalyzes the formation of sulfite from adenosine 5'-phosphosulfate (APS) using thioredoxin as an electron donor.</text>
</comment>
<keyword evidence="6 14" id="KW-0411">Iron-sulfur</keyword>
<dbReference type="EMBL" id="WMBQ01000002">
    <property type="protein sequence ID" value="MTD96187.1"/>
    <property type="molecule type" value="Genomic_DNA"/>
</dbReference>
<dbReference type="Pfam" id="PF01507">
    <property type="entry name" value="PAPS_reduct"/>
    <property type="match status" value="1"/>
</dbReference>
<dbReference type="GO" id="GO:0051539">
    <property type="term" value="F:4 iron, 4 sulfur cluster binding"/>
    <property type="evidence" value="ECO:0007669"/>
    <property type="project" value="UniProtKB-UniRule"/>
</dbReference>
<dbReference type="NCBIfam" id="TIGR02055">
    <property type="entry name" value="APS_reductase"/>
    <property type="match status" value="1"/>
</dbReference>
<evidence type="ECO:0000256" key="2">
    <source>
        <dbReference type="ARBA" id="ARBA00022490"/>
    </source>
</evidence>
<feature type="binding site" evidence="14">
    <location>
        <position position="223"/>
    </location>
    <ligand>
        <name>[4Fe-4S] cluster</name>
        <dbReference type="ChEBI" id="CHEBI:49883"/>
    </ligand>
</feature>
<feature type="binding site" evidence="14">
    <location>
        <position position="137"/>
    </location>
    <ligand>
        <name>[4Fe-4S] cluster</name>
        <dbReference type="ChEBI" id="CHEBI:49883"/>
    </ligand>
</feature>
<evidence type="ECO:0000256" key="3">
    <source>
        <dbReference type="ARBA" id="ARBA00022723"/>
    </source>
</evidence>
<dbReference type="GO" id="GO:0046872">
    <property type="term" value="F:metal ion binding"/>
    <property type="evidence" value="ECO:0007669"/>
    <property type="project" value="UniProtKB-KW"/>
</dbReference>
<comment type="catalytic activity">
    <reaction evidence="13 14">
        <text>[thioredoxin]-disulfide + sulfite + AMP + 2 H(+) = adenosine 5'-phosphosulfate + [thioredoxin]-dithiol</text>
        <dbReference type="Rhea" id="RHEA:21976"/>
        <dbReference type="Rhea" id="RHEA-COMP:10698"/>
        <dbReference type="Rhea" id="RHEA-COMP:10700"/>
        <dbReference type="ChEBI" id="CHEBI:15378"/>
        <dbReference type="ChEBI" id="CHEBI:17359"/>
        <dbReference type="ChEBI" id="CHEBI:29950"/>
        <dbReference type="ChEBI" id="CHEBI:50058"/>
        <dbReference type="ChEBI" id="CHEBI:58243"/>
        <dbReference type="ChEBI" id="CHEBI:456215"/>
        <dbReference type="EC" id="1.8.4.10"/>
    </reaction>
</comment>
<evidence type="ECO:0000256" key="7">
    <source>
        <dbReference type="ARBA" id="ARBA00024298"/>
    </source>
</evidence>
<dbReference type="InterPro" id="IPR011798">
    <property type="entry name" value="APS_reductase"/>
</dbReference>
<evidence type="ECO:0000256" key="11">
    <source>
        <dbReference type="ARBA" id="ARBA00030894"/>
    </source>
</evidence>
<dbReference type="NCBIfam" id="NF002537">
    <property type="entry name" value="PRK02090.1"/>
    <property type="match status" value="1"/>
</dbReference>
<keyword evidence="17" id="KW-1185">Reference proteome</keyword>
<evidence type="ECO:0000259" key="15">
    <source>
        <dbReference type="Pfam" id="PF01507"/>
    </source>
</evidence>
<evidence type="ECO:0000256" key="9">
    <source>
        <dbReference type="ARBA" id="ARBA00024386"/>
    </source>
</evidence>
<keyword evidence="3 14" id="KW-0479">Metal-binding</keyword>
<evidence type="ECO:0000256" key="8">
    <source>
        <dbReference type="ARBA" id="ARBA00024327"/>
    </source>
</evidence>
<dbReference type="GO" id="GO:0005737">
    <property type="term" value="C:cytoplasm"/>
    <property type="evidence" value="ECO:0007669"/>
    <property type="project" value="UniProtKB-SubCell"/>
</dbReference>
<keyword evidence="5 14" id="KW-0408">Iron</keyword>
<keyword evidence="4 14" id="KW-0560">Oxidoreductase</keyword>
<comment type="similarity">
    <text evidence="1 14">Belongs to the PAPS reductase family. CysH subfamily.</text>
</comment>
<dbReference type="Proteomes" id="UP000440694">
    <property type="component" value="Unassembled WGS sequence"/>
</dbReference>
<feature type="domain" description="Phosphoadenosine phosphosulphate reductase" evidence="15">
    <location>
        <begin position="52"/>
        <end position="226"/>
    </location>
</feature>
<proteinExistence type="inferred from homology"/>
<protein>
    <recommendedName>
        <fullName evidence="10 14">Adenosine 5'-phosphosulfate reductase</fullName>
        <shortName evidence="14">APS reductase</shortName>
        <ecNumber evidence="9 14">1.8.4.10</ecNumber>
    </recommendedName>
    <alternativeName>
        <fullName evidence="12 14">5'-adenylylsulfate reductase</fullName>
    </alternativeName>
    <alternativeName>
        <fullName evidence="11 14">Thioredoxin-dependent 5'-adenylylsulfate reductase</fullName>
    </alternativeName>
</protein>
<comment type="subcellular location">
    <subcellularLocation>
        <location evidence="14">Cytoplasm</location>
    </subcellularLocation>
</comment>
<reference evidence="16 17" key="1">
    <citation type="submission" date="2019-11" db="EMBL/GenBank/DDBJ databases">
        <title>Identification of a novel strain.</title>
        <authorList>
            <person name="Xu Q."/>
            <person name="Wang G."/>
        </authorList>
    </citation>
    <scope>NUCLEOTIDE SEQUENCE [LARGE SCALE GENOMIC DNA]</scope>
    <source>
        <strain evidence="17">xq</strain>
    </source>
</reference>
<dbReference type="HAMAP" id="MF_00063">
    <property type="entry name" value="CysH"/>
    <property type="match status" value="1"/>
</dbReference>
<dbReference type="Gene3D" id="3.40.50.620">
    <property type="entry name" value="HUPs"/>
    <property type="match status" value="1"/>
</dbReference>
<dbReference type="PANTHER" id="PTHR46482:SF9">
    <property type="entry name" value="5'-ADENYLYLSULFATE REDUCTASE 1, CHLOROPLASTIC"/>
    <property type="match status" value="1"/>
</dbReference>
<dbReference type="CDD" id="cd23945">
    <property type="entry name" value="PAPS_reductase"/>
    <property type="match status" value="1"/>
</dbReference>
<dbReference type="InterPro" id="IPR004511">
    <property type="entry name" value="PAPS/APS_Rdtase"/>
</dbReference>
<dbReference type="GO" id="GO:0019344">
    <property type="term" value="P:cysteine biosynthetic process"/>
    <property type="evidence" value="ECO:0007669"/>
    <property type="project" value="InterPro"/>
</dbReference>
<dbReference type="SUPFAM" id="SSF52402">
    <property type="entry name" value="Adenine nucleotide alpha hydrolases-like"/>
    <property type="match status" value="1"/>
</dbReference>
<sequence length="261" mass="29090">MARAARTSSRTSNSVPASDPVAEALALDRRLASIDSLEDRLLEIVRSVPGRVTFSTSLGIEDQAVLNAIAASRAKIDVFTLDTGRHFPETLDTLEASQNRYGIDIRVMFPDAREVEELVARDGIYGFRLAVENRKACCDVRKVRPLKRALEGAKGWVTGLRREQSVGRAHVPFASWDAEDALFKFNPMADWSLEKLEAYVAEHNVPVNPLHARGFPSIGCQPCTRAIKPGEDIRAGRWWWENEDGKECGLHNRPRQKEVAA</sequence>
<gene>
    <name evidence="14" type="primary">cysH</name>
    <name evidence="16" type="ORF">GIW81_17745</name>
</gene>
<organism evidence="16 17">
    <name type="scientific">Hyphomicrobium album</name>
    <dbReference type="NCBI Taxonomy" id="2665159"/>
    <lineage>
        <taxon>Bacteria</taxon>
        <taxon>Pseudomonadati</taxon>
        <taxon>Pseudomonadota</taxon>
        <taxon>Alphaproteobacteria</taxon>
        <taxon>Hyphomicrobiales</taxon>
        <taxon>Hyphomicrobiaceae</taxon>
        <taxon>Hyphomicrobium</taxon>
    </lineage>
</organism>
<name>A0A6I3KRB7_9HYPH</name>
<dbReference type="EC" id="1.8.4.10" evidence="9 14"/>
<evidence type="ECO:0000256" key="4">
    <source>
        <dbReference type="ARBA" id="ARBA00023002"/>
    </source>
</evidence>
<evidence type="ECO:0000256" key="12">
    <source>
        <dbReference type="ARBA" id="ARBA00032041"/>
    </source>
</evidence>
<dbReference type="PANTHER" id="PTHR46482">
    <property type="entry name" value="5'-ADENYLYLSULFATE REDUCTASE 3, CHLOROPLASTIC"/>
    <property type="match status" value="1"/>
</dbReference>
<evidence type="ECO:0000256" key="13">
    <source>
        <dbReference type="ARBA" id="ARBA00048441"/>
    </source>
</evidence>
<comment type="cofactor">
    <cofactor evidence="14">
        <name>[4Fe-4S] cluster</name>
        <dbReference type="ChEBI" id="CHEBI:49883"/>
    </cofactor>
    <text evidence="14">Binds 1 [4Fe-4S] cluster per subunit.</text>
</comment>
<dbReference type="PIRSF" id="PIRSF000857">
    <property type="entry name" value="PAPS_reductase"/>
    <property type="match status" value="1"/>
</dbReference>
<dbReference type="InterPro" id="IPR002500">
    <property type="entry name" value="PAPS_reduct_dom"/>
</dbReference>
<evidence type="ECO:0000313" key="16">
    <source>
        <dbReference type="EMBL" id="MTD96187.1"/>
    </source>
</evidence>
<feature type="active site" description="Nucleophile; cysteine thiosulfonate intermediate" evidence="14">
    <location>
        <position position="248"/>
    </location>
</feature>
<dbReference type="GO" id="GO:0004604">
    <property type="term" value="F:phosphoadenylyl-sulfate reductase (thioredoxin) activity"/>
    <property type="evidence" value="ECO:0007669"/>
    <property type="project" value="UniProtKB-UniRule"/>
</dbReference>
<feature type="binding site" evidence="14">
    <location>
        <position position="138"/>
    </location>
    <ligand>
        <name>[4Fe-4S] cluster</name>
        <dbReference type="ChEBI" id="CHEBI:49883"/>
    </ligand>
</feature>